<dbReference type="PaxDb" id="3218-PP1S60_296V6.1"/>
<gene>
    <name evidence="7" type="primary">LOC112281128</name>
    <name evidence="6" type="ORF">PHYPA_006732</name>
</gene>
<evidence type="ECO:0000259" key="5">
    <source>
        <dbReference type="PROSITE" id="PS51651"/>
    </source>
</evidence>
<dbReference type="InterPro" id="IPR046769">
    <property type="entry name" value="DOCKER_Lobe_A"/>
</dbReference>
<name>A0A2K1KPX4_PHYPA</name>
<dbReference type="Gene3D" id="1.25.40.410">
    <property type="match status" value="1"/>
</dbReference>
<dbReference type="InterPro" id="IPR043162">
    <property type="entry name" value="DOCK_C_lobe_C"/>
</dbReference>
<dbReference type="RefSeq" id="XP_024373097.1">
    <property type="nucleotide sequence ID" value="XM_024517329.2"/>
</dbReference>
<dbReference type="EnsemblPlants" id="Pp3c4_25310V3.1">
    <property type="protein sequence ID" value="Pp3c4_25310V3.1"/>
    <property type="gene ID" value="Pp3c4_25310"/>
</dbReference>
<reference evidence="6 8" key="2">
    <citation type="journal article" date="2018" name="Plant J.">
        <title>The Physcomitrella patens chromosome-scale assembly reveals moss genome structure and evolution.</title>
        <authorList>
            <person name="Lang D."/>
            <person name="Ullrich K.K."/>
            <person name="Murat F."/>
            <person name="Fuchs J."/>
            <person name="Jenkins J."/>
            <person name="Haas F.B."/>
            <person name="Piednoel M."/>
            <person name="Gundlach H."/>
            <person name="Van Bel M."/>
            <person name="Meyberg R."/>
            <person name="Vives C."/>
            <person name="Morata J."/>
            <person name="Symeonidi A."/>
            <person name="Hiss M."/>
            <person name="Muchero W."/>
            <person name="Kamisugi Y."/>
            <person name="Saleh O."/>
            <person name="Blanc G."/>
            <person name="Decker E.L."/>
            <person name="van Gessel N."/>
            <person name="Grimwood J."/>
            <person name="Hayes R.D."/>
            <person name="Graham S.W."/>
            <person name="Gunter L.E."/>
            <person name="McDaniel S.F."/>
            <person name="Hoernstein S.N.W."/>
            <person name="Larsson A."/>
            <person name="Li F.W."/>
            <person name="Perroud P.F."/>
            <person name="Phillips J."/>
            <person name="Ranjan P."/>
            <person name="Rokshar D.S."/>
            <person name="Rothfels C.J."/>
            <person name="Schneider L."/>
            <person name="Shu S."/>
            <person name="Stevenson D.W."/>
            <person name="Thummler F."/>
            <person name="Tillich M."/>
            <person name="Villarreal Aguilar J.C."/>
            <person name="Widiez T."/>
            <person name="Wong G.K."/>
            <person name="Wymore A."/>
            <person name="Zhang Y."/>
            <person name="Zimmer A.D."/>
            <person name="Quatrano R.S."/>
            <person name="Mayer K.F.X."/>
            <person name="Goodstein D."/>
            <person name="Casacuberta J.M."/>
            <person name="Vandepoele K."/>
            <person name="Reski R."/>
            <person name="Cuming A.C."/>
            <person name="Tuskan G.A."/>
            <person name="Maumus F."/>
            <person name="Salse J."/>
            <person name="Schmutz J."/>
            <person name="Rensing S.A."/>
        </authorList>
    </citation>
    <scope>NUCLEOTIDE SEQUENCE [LARGE SCALE GENOMIC DNA]</scope>
    <source>
        <strain evidence="7 8">cv. Gransden 2004</strain>
    </source>
</reference>
<dbReference type="FunCoup" id="A0A2K1KPX4">
    <property type="interactions" value="2914"/>
</dbReference>
<dbReference type="PANTHER" id="PTHR23317">
    <property type="entry name" value="DEDICATOR OF CYTOKINESIS DOCK"/>
    <property type="match status" value="1"/>
</dbReference>
<reference evidence="7" key="3">
    <citation type="submission" date="2020-12" db="UniProtKB">
        <authorList>
            <consortium name="EnsemblPlants"/>
        </authorList>
    </citation>
    <scope>IDENTIFICATION</scope>
</reference>
<dbReference type="PANTHER" id="PTHR23317:SF76">
    <property type="entry name" value="LD20667P"/>
    <property type="match status" value="1"/>
</dbReference>
<dbReference type="Gene3D" id="1.20.58.740">
    <property type="match status" value="1"/>
</dbReference>
<protein>
    <submittedName>
        <fullName evidence="6 7">Uncharacterized protein</fullName>
    </submittedName>
</protein>
<dbReference type="PROSITE" id="PS51651">
    <property type="entry name" value="DOCKER"/>
    <property type="match status" value="1"/>
</dbReference>
<dbReference type="STRING" id="3218.A0A2K1KPX4"/>
<organism evidence="6">
    <name type="scientific">Physcomitrium patens</name>
    <name type="common">Spreading-leaved earth moss</name>
    <name type="synonym">Physcomitrella patens</name>
    <dbReference type="NCBI Taxonomy" id="3218"/>
    <lineage>
        <taxon>Eukaryota</taxon>
        <taxon>Viridiplantae</taxon>
        <taxon>Streptophyta</taxon>
        <taxon>Embryophyta</taxon>
        <taxon>Bryophyta</taxon>
        <taxon>Bryophytina</taxon>
        <taxon>Bryopsida</taxon>
        <taxon>Funariidae</taxon>
        <taxon>Funariales</taxon>
        <taxon>Funariaceae</taxon>
        <taxon>Physcomitrium</taxon>
    </lineage>
</organism>
<dbReference type="InterPro" id="IPR046773">
    <property type="entry name" value="DOCKER_Lobe_C"/>
</dbReference>
<dbReference type="EMBL" id="ABEU02000004">
    <property type="protein sequence ID" value="PNR55835.1"/>
    <property type="molecule type" value="Genomic_DNA"/>
</dbReference>
<evidence type="ECO:0000259" key="4">
    <source>
        <dbReference type="PROSITE" id="PS51650"/>
    </source>
</evidence>
<feature type="region of interest" description="Disordered" evidence="3">
    <location>
        <begin position="1135"/>
        <end position="1174"/>
    </location>
</feature>
<evidence type="ECO:0000256" key="2">
    <source>
        <dbReference type="PROSITE-ProRule" id="PRU00983"/>
    </source>
</evidence>
<dbReference type="InterPro" id="IPR035892">
    <property type="entry name" value="C2_domain_sf"/>
</dbReference>
<dbReference type="InterPro" id="IPR043161">
    <property type="entry name" value="DOCK_C_lobe_A"/>
</dbReference>
<evidence type="ECO:0000256" key="3">
    <source>
        <dbReference type="SAM" id="MobiDB-lite"/>
    </source>
</evidence>
<evidence type="ECO:0000313" key="8">
    <source>
        <dbReference type="Proteomes" id="UP000006727"/>
    </source>
</evidence>
<sequence length="1884" mass="211794">MGEIALNGHRFRRIPHPYSLQSTDLELLSNGNLEPWPHLKELLLSYTAEWVKDELKYGRYESVPPPTFENQIFEGPDTDVETELRLSNIRLGRHGDATNDEDPTTSGRFSQGLFSGRFSGRSTASDVPDSTVSKAPKHYGGAPLPPYEPVFNWRATRGSVYGQRTPEIPSALSPSGGLRISVKVVSLNIQAGLVEPWYGTVCLYHREKREKLSEDFHFRCLPAEFQDEASGYQRKAIFSLEAPSPAICLLVQLEKHVTEEGGVTPSVYTRKEPVHLTQREKQKLQVWARVMPFREPFSWSTIPLFDANITGGVGGFSSSPTSSPLPPGILGSALMEASLDSDGKLIADSKTESASVPVLVDVPGLHRVKENYTEEMLQDPKRKVHKPMKATLRLEIERLSNDDHEADCISECGSFGNGSYDADSRSIGGASLSGRSTQGLEFTKALYNGHQKGSPVHRELHSSSGSSLELGRSEFRAVEFRLGLKPEPLPQLLHCLYVYPQSVNLNRKRNLFIRIELRNDDSDIRKPPLEALYPRDADSSMQKYAHSQIDANTKNVHFHDEFKVQLPAKLSREHHLLFTFFHVDLQMKLEAPKPVVVGYAVLPLLFAAQVIRLDGTLPIARELYPNYLLDNVKDRLEYLDDGRTVFKLRSRLCSSLYPVNERIRDFFSEYDRHVLRTSPWGNELMEAINALKHVEASAMLQFLQPCLNMLLRMIGDGGETLQVAAFRSMVCIISRVQAETSDGAERNRYLVHYLDFAFDDFGGRHDPVYPGLCSVWRSLARSKAKGYRVGPVYDDVLSMAWFFLELIVKSMALEQSRSYCEAVPPGEELPPLQLNDEVFKSIGQLYDCLLTEVQERGKKGLILAKKLNSSLGFFCYDLLSVIEPRQVFDLVALYFNKFSGVCLSAMHEYKLTFLRIICDHDLFVEMPGRDPSERCVCLDLPQMNYLASMLMQELFITFDHEDPALKAKACRIFVQLLCKHEYDARYQTLDDKLYISQRYFPLIGLILDEMPVFYALSPAEKREVLVCVLHILRFLDDASLMKAWQQNVARTRLFFKLLEECQELFEYKKAGADGLMGAMPANEQGDGPLQYSEKLSPAINHFLAEASRQDVRLTKSSPGAQWLVQQASPDSSTFWKRVSPISNSSSSPSQPHSLREALAQAQSAGRGGGRPLRESLHPMLRQKLELWEENLSAAVMLQLLEIVEKFMAATAGQAVATDYSRLDCITSIITGFLGRSQPLPFWKAFLPVFKNLFAQHGAILMSRDNDRFLKQVAFHLLRLGVFRNESIRKRAVVGLLILVRTAFQYFKGLSRLRVLLTITLSELMSDVQVTQHRMDGSLEESGESQRLRRSLRQIAQENINADLLRECGLPEDTLSIMPEGEFEQSWSWTGVAELSSTLLKAVEAAVGHALLGPEVMTTDKYATAEAYYGLARAYSNVPDLHIMWLLYLCEVHQGNQSYAEAAQCAVAVAGVIMQAIVGKGDHMWGKEHVEALRKICPMLTGASFGEAASAEIEGYGSSKLTVESAVKYLQLANKLFVQGELFHFCAGILELIIPVHKARRAYGQLSKCHTSLTSIYEAIVEQESSPIPFTDATYYRVGFYGKSFGSLNCKEYVYREARDVRLGDIMRSLGNIYEPRVIDGKQSLHIIPDSRQVKVNDLQPEICYLQITSVEPVTEDEDLECRRERQSCRSAATVSARVYNRFLFDTPFTKNGRSQGGLEDQWKRRTVLWTEGPFPALVNRLTVVKSESREFSPIENAIGMIETRTAALAGELDDHRLNEGDHLPRLQSLQRILQGSVAVQVNSGVLGVCAAFLSGEPATRLKPQELQQLIAALLEFMAVCKKAIRVHARLIGEEDQEFHSQLVIGFQSLTAELSRFIPSIPSDL</sequence>
<feature type="compositionally biased region" description="Polar residues" evidence="3">
    <location>
        <begin position="120"/>
        <end position="133"/>
    </location>
</feature>
<dbReference type="GO" id="GO:0005085">
    <property type="term" value="F:guanyl-nucleotide exchange factor activity"/>
    <property type="evidence" value="ECO:0000318"/>
    <property type="project" value="GO_Central"/>
</dbReference>
<dbReference type="Gramene" id="Pp3c4_25310V3.1">
    <property type="protein sequence ID" value="Pp3c4_25310V3.1"/>
    <property type="gene ID" value="Pp3c4_25310"/>
</dbReference>
<dbReference type="GeneID" id="112281128"/>
<dbReference type="Pfam" id="PF20422">
    <property type="entry name" value="DHR-2_Lobe_B"/>
    <property type="match status" value="1"/>
</dbReference>
<dbReference type="Pfam" id="PF14429">
    <property type="entry name" value="DOCK-C2"/>
    <property type="match status" value="1"/>
</dbReference>
<feature type="compositionally biased region" description="Low complexity" evidence="3">
    <location>
        <begin position="1139"/>
        <end position="1164"/>
    </location>
</feature>
<dbReference type="GO" id="GO:0007264">
    <property type="term" value="P:small GTPase-mediated signal transduction"/>
    <property type="evidence" value="ECO:0007669"/>
    <property type="project" value="InterPro"/>
</dbReference>
<dbReference type="Gramene" id="Pp3c4_25310V3.2">
    <property type="protein sequence ID" value="Pp3c4_25310V3.2"/>
    <property type="gene ID" value="Pp3c4_25310"/>
</dbReference>
<dbReference type="InterPro" id="IPR046770">
    <property type="entry name" value="DOCKER_Lobe_B"/>
</dbReference>
<dbReference type="InterPro" id="IPR027007">
    <property type="entry name" value="C2_DOCK-type_domain"/>
</dbReference>
<dbReference type="Pfam" id="PF20421">
    <property type="entry name" value="DHR-2_Lobe_C"/>
    <property type="match status" value="1"/>
</dbReference>
<proteinExistence type="inferred from homology"/>
<keyword evidence="8" id="KW-1185">Reference proteome</keyword>
<dbReference type="KEGG" id="ppp:112281128"/>
<dbReference type="Pfam" id="PF06920">
    <property type="entry name" value="DHR-2_Lobe_A"/>
    <property type="match status" value="1"/>
</dbReference>
<feature type="domain" description="C2 DOCK-type" evidence="4">
    <location>
        <begin position="493"/>
        <end position="653"/>
    </location>
</feature>
<dbReference type="InterPro" id="IPR027357">
    <property type="entry name" value="DOCKER_dom"/>
</dbReference>
<dbReference type="CDD" id="cd11684">
    <property type="entry name" value="DHR2_DOCK"/>
    <property type="match status" value="1"/>
</dbReference>
<dbReference type="EnsemblPlants" id="Pp3c4_25310V3.6">
    <property type="protein sequence ID" value="Pp3c4_25310V3.6"/>
    <property type="gene ID" value="Pp3c4_25310"/>
</dbReference>
<dbReference type="EnsemblPlants" id="Pp3c4_25310V3.2">
    <property type="protein sequence ID" value="Pp3c4_25310V3.2"/>
    <property type="gene ID" value="Pp3c4_25310"/>
</dbReference>
<dbReference type="Gene3D" id="2.60.40.150">
    <property type="entry name" value="C2 domain"/>
    <property type="match status" value="1"/>
</dbReference>
<dbReference type="Gramene" id="Pp3c4_25310V3.6">
    <property type="protein sequence ID" value="Pp3c4_25310V3.6"/>
    <property type="gene ID" value="Pp3c4_25310"/>
</dbReference>
<dbReference type="RefSeq" id="XP_024373098.1">
    <property type="nucleotide sequence ID" value="XM_024517330.2"/>
</dbReference>
<evidence type="ECO:0000256" key="1">
    <source>
        <dbReference type="ARBA" id="ARBA00022658"/>
    </source>
</evidence>
<evidence type="ECO:0000313" key="7">
    <source>
        <dbReference type="EnsemblPlants" id="Pp3c4_25310V3.1"/>
    </source>
</evidence>
<dbReference type="InterPro" id="IPR026791">
    <property type="entry name" value="DOCK"/>
</dbReference>
<dbReference type="OrthoDB" id="47328at2759"/>
<keyword evidence="1" id="KW-0344">Guanine-nucleotide releasing factor</keyword>
<feature type="region of interest" description="Disordered" evidence="3">
    <location>
        <begin position="93"/>
        <end position="139"/>
    </location>
</feature>
<evidence type="ECO:0000313" key="6">
    <source>
        <dbReference type="EMBL" id="PNR55835.1"/>
    </source>
</evidence>
<accession>A0A2K1KPX4</accession>
<dbReference type="GO" id="GO:0035023">
    <property type="term" value="P:regulation of Rho protein signal transduction"/>
    <property type="evidence" value="ECO:0000318"/>
    <property type="project" value="GO_Central"/>
</dbReference>
<dbReference type="EnsemblPlants" id="Pp3c4_25310V3.3">
    <property type="protein sequence ID" value="Pp3c4_25310V3.3"/>
    <property type="gene ID" value="Pp3c4_25310"/>
</dbReference>
<feature type="domain" description="DOCKER" evidence="5">
    <location>
        <begin position="1432"/>
        <end position="1882"/>
    </location>
</feature>
<dbReference type="Gramene" id="Pp3c4_25310V3.3">
    <property type="protein sequence ID" value="Pp3c4_25310V3.3"/>
    <property type="gene ID" value="Pp3c4_25310"/>
</dbReference>
<feature type="compositionally biased region" description="Polar residues" evidence="3">
    <location>
        <begin position="104"/>
        <end position="113"/>
    </location>
</feature>
<dbReference type="PROSITE" id="PS51650">
    <property type="entry name" value="C2_DOCK"/>
    <property type="match status" value="1"/>
</dbReference>
<comment type="similarity">
    <text evidence="2">Belongs to the DOCK family.</text>
</comment>
<dbReference type="CDD" id="cd08679">
    <property type="entry name" value="C2_DOCK180_related"/>
    <property type="match status" value="1"/>
</dbReference>
<dbReference type="Proteomes" id="UP000006727">
    <property type="component" value="Chromosome 4"/>
</dbReference>
<reference evidence="6 8" key="1">
    <citation type="journal article" date="2008" name="Science">
        <title>The Physcomitrella genome reveals evolutionary insights into the conquest of land by plants.</title>
        <authorList>
            <person name="Rensing S."/>
            <person name="Lang D."/>
            <person name="Zimmer A."/>
            <person name="Terry A."/>
            <person name="Salamov A."/>
            <person name="Shapiro H."/>
            <person name="Nishiyama T."/>
            <person name="Perroud P.-F."/>
            <person name="Lindquist E."/>
            <person name="Kamisugi Y."/>
            <person name="Tanahashi T."/>
            <person name="Sakakibara K."/>
            <person name="Fujita T."/>
            <person name="Oishi K."/>
            <person name="Shin-I T."/>
            <person name="Kuroki Y."/>
            <person name="Toyoda A."/>
            <person name="Suzuki Y."/>
            <person name="Hashimoto A."/>
            <person name="Yamaguchi K."/>
            <person name="Sugano A."/>
            <person name="Kohara Y."/>
            <person name="Fujiyama A."/>
            <person name="Anterola A."/>
            <person name="Aoki S."/>
            <person name="Ashton N."/>
            <person name="Barbazuk W.B."/>
            <person name="Barker E."/>
            <person name="Bennetzen J."/>
            <person name="Bezanilla M."/>
            <person name="Blankenship R."/>
            <person name="Cho S.H."/>
            <person name="Dutcher S."/>
            <person name="Estelle M."/>
            <person name="Fawcett J.A."/>
            <person name="Gundlach H."/>
            <person name="Hanada K."/>
            <person name="Heyl A."/>
            <person name="Hicks K.A."/>
            <person name="Hugh J."/>
            <person name="Lohr M."/>
            <person name="Mayer K."/>
            <person name="Melkozernov A."/>
            <person name="Murata T."/>
            <person name="Nelson D."/>
            <person name="Pils B."/>
            <person name="Prigge M."/>
            <person name="Reiss B."/>
            <person name="Renner T."/>
            <person name="Rombauts S."/>
            <person name="Rushton P."/>
            <person name="Sanderfoot A."/>
            <person name="Schween G."/>
            <person name="Shiu S.-H."/>
            <person name="Stueber K."/>
            <person name="Theodoulou F.L."/>
            <person name="Tu H."/>
            <person name="Van de Peer Y."/>
            <person name="Verrier P.J."/>
            <person name="Waters E."/>
            <person name="Wood A."/>
            <person name="Yang L."/>
            <person name="Cove D."/>
            <person name="Cuming A."/>
            <person name="Hasebe M."/>
            <person name="Lucas S."/>
            <person name="Mishler D.B."/>
            <person name="Reski R."/>
            <person name="Grigoriev I."/>
            <person name="Quatrano R.S."/>
            <person name="Boore J.L."/>
        </authorList>
    </citation>
    <scope>NUCLEOTIDE SEQUENCE [LARGE SCALE GENOMIC DNA]</scope>
    <source>
        <strain evidence="7 8">cv. Gransden 2004</strain>
    </source>
</reference>